<comment type="subcellular location">
    <subcellularLocation>
        <location evidence="1">Cell membrane</location>
        <topology evidence="1">Multi-pass membrane protein</topology>
    </subcellularLocation>
</comment>
<dbReference type="InterPro" id="IPR003838">
    <property type="entry name" value="ABC3_permease_C"/>
</dbReference>
<name>A0A1H1TMZ3_9FLAO</name>
<evidence type="ECO:0000256" key="1">
    <source>
        <dbReference type="ARBA" id="ARBA00004651"/>
    </source>
</evidence>
<evidence type="ECO:0000256" key="6">
    <source>
        <dbReference type="ARBA" id="ARBA00038076"/>
    </source>
</evidence>
<evidence type="ECO:0000256" key="3">
    <source>
        <dbReference type="ARBA" id="ARBA00022692"/>
    </source>
</evidence>
<feature type="domain" description="ABC3 transporter permease C-terminal" evidence="8">
    <location>
        <begin position="291"/>
        <end position="412"/>
    </location>
</feature>
<protein>
    <submittedName>
        <fullName evidence="10">Putative ABC transport system permease protein</fullName>
    </submittedName>
</protein>
<dbReference type="InterPro" id="IPR025857">
    <property type="entry name" value="MacB_PCD"/>
</dbReference>
<dbReference type="Pfam" id="PF02687">
    <property type="entry name" value="FtsX"/>
    <property type="match status" value="1"/>
</dbReference>
<dbReference type="InterPro" id="IPR050250">
    <property type="entry name" value="Macrolide_Exporter_MacB"/>
</dbReference>
<keyword evidence="5 7" id="KW-0472">Membrane</keyword>
<evidence type="ECO:0000313" key="11">
    <source>
        <dbReference type="Proteomes" id="UP000198963"/>
    </source>
</evidence>
<evidence type="ECO:0000256" key="4">
    <source>
        <dbReference type="ARBA" id="ARBA00022989"/>
    </source>
</evidence>
<keyword evidence="4 7" id="KW-1133">Transmembrane helix</keyword>
<dbReference type="PANTHER" id="PTHR30572:SF4">
    <property type="entry name" value="ABC TRANSPORTER PERMEASE YTRF"/>
    <property type="match status" value="1"/>
</dbReference>
<dbReference type="GO" id="GO:0022857">
    <property type="term" value="F:transmembrane transporter activity"/>
    <property type="evidence" value="ECO:0007669"/>
    <property type="project" value="TreeGrafter"/>
</dbReference>
<feature type="transmembrane region" description="Helical" evidence="7">
    <location>
        <begin position="21"/>
        <end position="41"/>
    </location>
</feature>
<dbReference type="STRING" id="1249933.SAMN04489797_1994"/>
<evidence type="ECO:0000259" key="8">
    <source>
        <dbReference type="Pfam" id="PF02687"/>
    </source>
</evidence>
<dbReference type="Proteomes" id="UP000198963">
    <property type="component" value="Chromosome I"/>
</dbReference>
<dbReference type="AlphaFoldDB" id="A0A1H1TMZ3"/>
<comment type="similarity">
    <text evidence="6">Belongs to the ABC-4 integral membrane protein family.</text>
</comment>
<feature type="transmembrane region" description="Helical" evidence="7">
    <location>
        <begin position="382"/>
        <end position="402"/>
    </location>
</feature>
<feature type="transmembrane region" description="Helical" evidence="7">
    <location>
        <begin position="341"/>
        <end position="362"/>
    </location>
</feature>
<reference evidence="10 11" key="1">
    <citation type="submission" date="2016-10" db="EMBL/GenBank/DDBJ databases">
        <authorList>
            <person name="Varghese N."/>
            <person name="Submissions S."/>
        </authorList>
    </citation>
    <scope>NUCLEOTIDE SEQUENCE [LARGE SCALE GENOMIC DNA]</scope>
    <source>
        <strain evidence="10 11">RHA_55</strain>
    </source>
</reference>
<dbReference type="EMBL" id="LT629774">
    <property type="protein sequence ID" value="SDS61633.1"/>
    <property type="molecule type" value="Genomic_DNA"/>
</dbReference>
<sequence length="419" mass="46107">MFSRDRWDEILEALNANKFRTFLTAFGVFWGITILVLLLALTNGLKNGVTADFGNFATNSMFMWTQGTSKPYKGLPKGRYFNYKIDDVAAIKSEIPNLKYVSPRNQLGGYNGANNVIRGTKSGAFEIYGDYPEFIKQRPMDILQGRFISYSDIEAKRKICVIGTGVVKGLYDKDETVLGTYIKINGVNFLVVGTFKMSNSQGDGEQDASTIYMPFTTFGQAFNRGENVGWMAITAVDDVSITSVKQQIFDLMKFRHKVDPTDDRAIGHFDLSEQFGRINGLFSILSLVGYFVGALVLMSGIIGISNIMLIVVKERTKEIGVRRALGASPWSIKSQILQESLILTILSGMVGISFAALVIWVMNSILDNVGPVDNFANPSVSMQVVFTALIILIVSGVLAGLIPANSATKMKPVDALRIE</sequence>
<feature type="transmembrane region" description="Helical" evidence="7">
    <location>
        <begin position="287"/>
        <end position="312"/>
    </location>
</feature>
<dbReference type="Pfam" id="PF12704">
    <property type="entry name" value="MacB_PCD"/>
    <property type="match status" value="1"/>
</dbReference>
<keyword evidence="2" id="KW-1003">Cell membrane</keyword>
<keyword evidence="11" id="KW-1185">Reference proteome</keyword>
<gene>
    <name evidence="10" type="ORF">SAMN04489797_1994</name>
</gene>
<feature type="domain" description="MacB-like periplasmic core" evidence="9">
    <location>
        <begin position="21"/>
        <end position="248"/>
    </location>
</feature>
<accession>A0A1H1TMZ3</accession>
<evidence type="ECO:0000256" key="2">
    <source>
        <dbReference type="ARBA" id="ARBA00022475"/>
    </source>
</evidence>
<evidence type="ECO:0000259" key="9">
    <source>
        <dbReference type="Pfam" id="PF12704"/>
    </source>
</evidence>
<evidence type="ECO:0000256" key="7">
    <source>
        <dbReference type="SAM" id="Phobius"/>
    </source>
</evidence>
<dbReference type="GO" id="GO:0005886">
    <property type="term" value="C:plasma membrane"/>
    <property type="evidence" value="ECO:0007669"/>
    <property type="project" value="UniProtKB-SubCell"/>
</dbReference>
<evidence type="ECO:0000256" key="5">
    <source>
        <dbReference type="ARBA" id="ARBA00023136"/>
    </source>
</evidence>
<dbReference type="PANTHER" id="PTHR30572">
    <property type="entry name" value="MEMBRANE COMPONENT OF TRANSPORTER-RELATED"/>
    <property type="match status" value="1"/>
</dbReference>
<dbReference type="RefSeq" id="WP_092446565.1">
    <property type="nucleotide sequence ID" value="NZ_JBLXAG010000001.1"/>
</dbReference>
<proteinExistence type="inferred from homology"/>
<organism evidence="10 11">
    <name type="scientific">Winogradskyella sediminis</name>
    <dbReference type="NCBI Taxonomy" id="1382466"/>
    <lineage>
        <taxon>Bacteria</taxon>
        <taxon>Pseudomonadati</taxon>
        <taxon>Bacteroidota</taxon>
        <taxon>Flavobacteriia</taxon>
        <taxon>Flavobacteriales</taxon>
        <taxon>Flavobacteriaceae</taxon>
        <taxon>Winogradskyella</taxon>
    </lineage>
</organism>
<evidence type="ECO:0000313" key="10">
    <source>
        <dbReference type="EMBL" id="SDS61633.1"/>
    </source>
</evidence>
<keyword evidence="3 7" id="KW-0812">Transmembrane</keyword>